<dbReference type="PROSITE" id="PS00139">
    <property type="entry name" value="THIOL_PROTEASE_CYS"/>
    <property type="match status" value="1"/>
</dbReference>
<dbReference type="GeneID" id="115811302"/>
<sequence>MEAEADKDDLLEDPDFPVGDSALFSDYSTPLSKLLGQVTWLRPQEICETPTLFPDNPAEGHAKQGILGDCWFLCACTMLLRNRYLMDKVLPPDQPWWGESGYRGDVLVRFWQNGHWTDVRVDDRLPCVANKLCFSHCVSHDAFWVALLEKAYAKLRGSYERLWAGQVCEALVDLSGGLAERWSLKAEEQQHVNSDVADALTGRRLDFKLLPHMLKERYTISCSVHSSPTGASELGQYHALNVLEWTDVRTQAGEEVRLLRIRNPWGRRCWGGAWTDSGPGWSTLDPACAMDLLGRIDQGEFWVEEAEFLSEFDEVTVGYPINDEGHLQSIYTGTVLSHTHQIGGCWVTGQSAGGCRNSSSYGNNPKYWLRVREAGEVLVSLQQCRKYFTERSYTVQSPGGSSQQPSQHHAIAIHMWKVDGKRVNVTRTLSKTPCASTHCHAYEREVVLHTHLSAGFYLLIPSTFQQGAAGSFLLRLHSSSSASFSAVRAAVPLLPSVTDGEWETTHSQGSWIPGSSAGGGRNFPSHGENPRIPLTVTYDPGGTNVRVTLWQSGPDSDLHAIGFHIYTAVESSSVCDSEPVVSCVPHCYSREVCVSCTLSPGQYIIIPSTYQPNLKTSFNLTVQRRIYRKVVNSQERLGQAIQEVSNVSVMRC</sequence>
<reference evidence="9" key="1">
    <citation type="submission" date="2025-08" db="UniProtKB">
        <authorList>
            <consortium name="RefSeq"/>
        </authorList>
    </citation>
    <scope>IDENTIFICATION</scope>
</reference>
<dbReference type="InterPro" id="IPR022682">
    <property type="entry name" value="Calpain_domain_III"/>
</dbReference>
<dbReference type="GO" id="GO:0004198">
    <property type="term" value="F:calcium-dependent cysteine-type endopeptidase activity"/>
    <property type="evidence" value="ECO:0007669"/>
    <property type="project" value="InterPro"/>
</dbReference>
<dbReference type="InterPro" id="IPR038765">
    <property type="entry name" value="Papain-like_cys_pep_sf"/>
</dbReference>
<dbReference type="InterPro" id="IPR000169">
    <property type="entry name" value="Pept_cys_AS"/>
</dbReference>
<dbReference type="SUPFAM" id="SSF49758">
    <property type="entry name" value="Calpain large subunit, middle domain (domain III)"/>
    <property type="match status" value="2"/>
</dbReference>
<evidence type="ECO:0000259" key="7">
    <source>
        <dbReference type="PROSITE" id="PS50203"/>
    </source>
</evidence>
<feature type="active site" evidence="5 6">
    <location>
        <position position="263"/>
    </location>
</feature>
<feature type="active site" evidence="5 6">
    <location>
        <position position="70"/>
    </location>
</feature>
<feature type="active site" evidence="5 6">
    <location>
        <position position="238"/>
    </location>
</feature>
<evidence type="ECO:0000256" key="1">
    <source>
        <dbReference type="ARBA" id="ARBA00007623"/>
    </source>
</evidence>
<feature type="domain" description="Calpain catalytic" evidence="7">
    <location>
        <begin position="10"/>
        <end position="317"/>
    </location>
</feature>
<keyword evidence="8" id="KW-1185">Reference proteome</keyword>
<dbReference type="CTD" id="11132"/>
<dbReference type="OrthoDB" id="167576at2759"/>
<dbReference type="Pfam" id="PF01067">
    <property type="entry name" value="Calpain_III"/>
    <property type="match status" value="2"/>
</dbReference>
<dbReference type="InterPro" id="IPR036213">
    <property type="entry name" value="Calpain_III_sf"/>
</dbReference>
<evidence type="ECO:0000256" key="3">
    <source>
        <dbReference type="ARBA" id="ARBA00022801"/>
    </source>
</evidence>
<dbReference type="InterPro" id="IPR022684">
    <property type="entry name" value="Calpain_cysteine_protease"/>
</dbReference>
<evidence type="ECO:0000256" key="4">
    <source>
        <dbReference type="ARBA" id="ARBA00022807"/>
    </source>
</evidence>
<dbReference type="InterPro" id="IPR022683">
    <property type="entry name" value="Calpain_III"/>
</dbReference>
<organism evidence="8 9">
    <name type="scientific">Chanos chanos</name>
    <name type="common">Milkfish</name>
    <name type="synonym">Mugil chanos</name>
    <dbReference type="NCBI Taxonomy" id="29144"/>
    <lineage>
        <taxon>Eukaryota</taxon>
        <taxon>Metazoa</taxon>
        <taxon>Chordata</taxon>
        <taxon>Craniata</taxon>
        <taxon>Vertebrata</taxon>
        <taxon>Euteleostomi</taxon>
        <taxon>Actinopterygii</taxon>
        <taxon>Neopterygii</taxon>
        <taxon>Teleostei</taxon>
        <taxon>Ostariophysi</taxon>
        <taxon>Gonorynchiformes</taxon>
        <taxon>Chanidae</taxon>
        <taxon>Chanos</taxon>
    </lineage>
</organism>
<gene>
    <name evidence="9" type="primary">capn10</name>
</gene>
<proteinExistence type="inferred from homology"/>
<protein>
    <submittedName>
        <fullName evidence="9">Calpain-10</fullName>
    </submittedName>
</protein>
<dbReference type="PROSITE" id="PS50203">
    <property type="entry name" value="CALPAIN_CAT"/>
    <property type="match status" value="1"/>
</dbReference>
<evidence type="ECO:0000256" key="5">
    <source>
        <dbReference type="PIRSR" id="PIRSR622684-1"/>
    </source>
</evidence>
<dbReference type="InParanoid" id="A0A6J2VAK6"/>
<dbReference type="FunFam" id="2.60.120.380:FF:000006">
    <property type="entry name" value="Calpain 10"/>
    <property type="match status" value="1"/>
</dbReference>
<evidence type="ECO:0000313" key="8">
    <source>
        <dbReference type="Proteomes" id="UP000504632"/>
    </source>
</evidence>
<dbReference type="Proteomes" id="UP000504632">
    <property type="component" value="Chromosome 5"/>
</dbReference>
<dbReference type="RefSeq" id="XP_030629314.1">
    <property type="nucleotide sequence ID" value="XM_030773454.1"/>
</dbReference>
<keyword evidence="2 6" id="KW-0645">Protease</keyword>
<evidence type="ECO:0000313" key="9">
    <source>
        <dbReference type="RefSeq" id="XP_030629314.1"/>
    </source>
</evidence>
<dbReference type="CDD" id="cd00044">
    <property type="entry name" value="CysPc"/>
    <property type="match status" value="1"/>
</dbReference>
<dbReference type="Gene3D" id="2.60.120.380">
    <property type="match status" value="2"/>
</dbReference>
<dbReference type="Pfam" id="PF00648">
    <property type="entry name" value="Peptidase_C2"/>
    <property type="match status" value="1"/>
</dbReference>
<dbReference type="SMART" id="SM00230">
    <property type="entry name" value="CysPc"/>
    <property type="match status" value="1"/>
</dbReference>
<dbReference type="PANTHER" id="PTHR10183">
    <property type="entry name" value="CALPAIN"/>
    <property type="match status" value="1"/>
</dbReference>
<dbReference type="GO" id="GO:0006508">
    <property type="term" value="P:proteolysis"/>
    <property type="evidence" value="ECO:0007669"/>
    <property type="project" value="UniProtKB-KW"/>
</dbReference>
<dbReference type="PRINTS" id="PR00704">
    <property type="entry name" value="CALPAIN"/>
</dbReference>
<comment type="similarity">
    <text evidence="1">Belongs to the peptidase C2 family.</text>
</comment>
<evidence type="ECO:0000256" key="2">
    <source>
        <dbReference type="ARBA" id="ARBA00022670"/>
    </source>
</evidence>
<keyword evidence="4 6" id="KW-0788">Thiol protease</keyword>
<dbReference type="Gene3D" id="3.90.70.10">
    <property type="entry name" value="Cysteine proteinases"/>
    <property type="match status" value="1"/>
</dbReference>
<dbReference type="GO" id="GO:0005737">
    <property type="term" value="C:cytoplasm"/>
    <property type="evidence" value="ECO:0007669"/>
    <property type="project" value="TreeGrafter"/>
</dbReference>
<accession>A0A6J2VAK6</accession>
<dbReference type="PANTHER" id="PTHR10183:SF30">
    <property type="entry name" value="CALPAIN-10"/>
    <property type="match status" value="1"/>
</dbReference>
<name>A0A6J2VAK6_CHACN</name>
<dbReference type="SUPFAM" id="SSF54001">
    <property type="entry name" value="Cysteine proteinases"/>
    <property type="match status" value="1"/>
</dbReference>
<dbReference type="AlphaFoldDB" id="A0A6J2VAK6"/>
<dbReference type="InterPro" id="IPR001300">
    <property type="entry name" value="Peptidase_C2_calpain_cat"/>
</dbReference>
<dbReference type="SMART" id="SM00720">
    <property type="entry name" value="calpain_III"/>
    <property type="match status" value="2"/>
</dbReference>
<evidence type="ECO:0000256" key="6">
    <source>
        <dbReference type="PROSITE-ProRule" id="PRU00239"/>
    </source>
</evidence>
<keyword evidence="3 6" id="KW-0378">Hydrolase</keyword>